<dbReference type="RefSeq" id="WP_231319206.1">
    <property type="nucleotide sequence ID" value="NZ_CP088156.1"/>
</dbReference>
<keyword evidence="3" id="KW-1185">Reference proteome</keyword>
<feature type="chain" id="PRO_5046682021" description="Phosphate starvation-inducible protein PsiF" evidence="1">
    <location>
        <begin position="26"/>
        <end position="93"/>
    </location>
</feature>
<evidence type="ECO:0008006" key="4">
    <source>
        <dbReference type="Google" id="ProtNLM"/>
    </source>
</evidence>
<evidence type="ECO:0000313" key="2">
    <source>
        <dbReference type="EMBL" id="UFZ03183.1"/>
    </source>
</evidence>
<protein>
    <recommendedName>
        <fullName evidence="4">Phosphate starvation-inducible protein PsiF</fullName>
    </recommendedName>
</protein>
<reference evidence="2" key="1">
    <citation type="journal article" date="2024" name="Antonie Van Leeuwenhoek">
        <title>Bradyrhizobium ontarionense sp. nov., a novel bacterial symbiont isolated from Aeschynomene indica (Indian jointvetch), harbours photosynthesis, nitrogen fixation and nitrous oxide (N2O) reductase genes.</title>
        <authorList>
            <person name="Bromfield E.S.P."/>
            <person name="Cloutier S."/>
        </authorList>
    </citation>
    <scope>NUCLEOTIDE SEQUENCE</scope>
    <source>
        <strain evidence="2">A19</strain>
    </source>
</reference>
<organism evidence="2 3">
    <name type="scientific">Bradyrhizobium ontarionense</name>
    <dbReference type="NCBI Taxonomy" id="2898149"/>
    <lineage>
        <taxon>Bacteria</taxon>
        <taxon>Pseudomonadati</taxon>
        <taxon>Pseudomonadota</taxon>
        <taxon>Alphaproteobacteria</taxon>
        <taxon>Hyphomicrobiales</taxon>
        <taxon>Nitrobacteraceae</taxon>
        <taxon>Bradyrhizobium</taxon>
    </lineage>
</organism>
<dbReference type="EMBL" id="CP088156">
    <property type="protein sequence ID" value="UFZ03183.1"/>
    <property type="molecule type" value="Genomic_DNA"/>
</dbReference>
<sequence>MTLSARAAAAAAAIATLLAAGPALSQPALTLPSRPDAATDKFATMDKPARRAISVACSKEADDQGLRGRARGKFRSACKRDKAAAASAADKPK</sequence>
<proteinExistence type="predicted"/>
<evidence type="ECO:0000313" key="3">
    <source>
        <dbReference type="Proteomes" id="UP001431010"/>
    </source>
</evidence>
<feature type="signal peptide" evidence="1">
    <location>
        <begin position="1"/>
        <end position="25"/>
    </location>
</feature>
<dbReference type="Proteomes" id="UP001431010">
    <property type="component" value="Chromosome"/>
</dbReference>
<gene>
    <name evidence="2" type="ORF">LQG66_28680</name>
</gene>
<keyword evidence="1" id="KW-0732">Signal</keyword>
<evidence type="ECO:0000256" key="1">
    <source>
        <dbReference type="SAM" id="SignalP"/>
    </source>
</evidence>
<accession>A0ABY3R8X4</accession>
<name>A0ABY3R8X4_9BRAD</name>